<proteinExistence type="predicted"/>
<comment type="caution">
    <text evidence="1">The sequence shown here is derived from an EMBL/GenBank/DDBJ whole genome shotgun (WGS) entry which is preliminary data.</text>
</comment>
<organism evidence="1 2">
    <name type="scientific">Brucella anthropi</name>
    <name type="common">Ochrobactrum anthropi</name>
    <dbReference type="NCBI Taxonomy" id="529"/>
    <lineage>
        <taxon>Bacteria</taxon>
        <taxon>Pseudomonadati</taxon>
        <taxon>Pseudomonadota</taxon>
        <taxon>Alphaproteobacteria</taxon>
        <taxon>Hyphomicrobiales</taxon>
        <taxon>Brucellaceae</taxon>
        <taxon>Brucella/Ochrobactrum group</taxon>
        <taxon>Brucella</taxon>
    </lineage>
</organism>
<sequence>MRLPKPDVSEYQRSFEHWLDELAMHIVEHRPDQALMMLHDAWPSDMPSVRVARMLSEVRSGGNGQN</sequence>
<protein>
    <submittedName>
        <fullName evidence="1">Uncharacterized protein</fullName>
    </submittedName>
</protein>
<accession>A0A8I0T972</accession>
<reference evidence="1" key="1">
    <citation type="submission" date="2020-09" db="EMBL/GenBank/DDBJ databases">
        <authorList>
            <person name="Dalcin Martins P."/>
        </authorList>
    </citation>
    <scope>NUCLEOTIDE SEQUENCE</scope>
    <source>
        <strain evidence="1">MAG47</strain>
    </source>
</reference>
<gene>
    <name evidence="1" type="ORF">IH622_13475</name>
</gene>
<evidence type="ECO:0000313" key="1">
    <source>
        <dbReference type="EMBL" id="MBE0561807.1"/>
    </source>
</evidence>
<reference evidence="1" key="2">
    <citation type="submission" date="2020-10" db="EMBL/GenBank/DDBJ databases">
        <title>Enrichment of novel Verrucomicrobia, Bacteroidetes and Krumholzibacteria in an oxygen-limited, methane- and iron-fed bioreactor inoculated with Bothnian Sea sediments.</title>
        <authorList>
            <person name="Martins P.D."/>
            <person name="de Jong A."/>
            <person name="Lenstra W.K."/>
            <person name="van Helmond N.A.G.M."/>
            <person name="Slomp C.P."/>
            <person name="Jetten M.S.M."/>
            <person name="Welte C.U."/>
            <person name="Rasigraf O."/>
        </authorList>
    </citation>
    <scope>NUCLEOTIDE SEQUENCE</scope>
    <source>
        <strain evidence="1">MAG47</strain>
    </source>
</reference>
<dbReference type="EMBL" id="JACZKO010000038">
    <property type="protein sequence ID" value="MBE0561807.1"/>
    <property type="molecule type" value="Genomic_DNA"/>
</dbReference>
<name>A0A8I0T972_BRUAN</name>
<dbReference type="Proteomes" id="UP000642265">
    <property type="component" value="Unassembled WGS sequence"/>
</dbReference>
<evidence type="ECO:0000313" key="2">
    <source>
        <dbReference type="Proteomes" id="UP000642265"/>
    </source>
</evidence>
<dbReference type="AlphaFoldDB" id="A0A8I0T972"/>